<proteinExistence type="predicted"/>
<comment type="caution">
    <text evidence="2">The sequence shown here is derived from an EMBL/GenBank/DDBJ whole genome shotgun (WGS) entry which is preliminary data.</text>
</comment>
<evidence type="ECO:0000313" key="3">
    <source>
        <dbReference type="Proteomes" id="UP000177122"/>
    </source>
</evidence>
<evidence type="ECO:0000256" key="1">
    <source>
        <dbReference type="SAM" id="Phobius"/>
    </source>
</evidence>
<sequence>MTSLLFPSGVIIIFLGALILFLLGLFVGYGTKQLKGAHSVACILIGLILSYLYYLVVIDLVFR</sequence>
<keyword evidence="1" id="KW-0812">Transmembrane</keyword>
<organism evidence="2 3">
    <name type="scientific">Candidatus Lloydbacteria bacterium RIFCSPHIGHO2_01_FULL_49_22</name>
    <dbReference type="NCBI Taxonomy" id="1798658"/>
    <lineage>
        <taxon>Bacteria</taxon>
        <taxon>Candidatus Lloydiibacteriota</taxon>
    </lineage>
</organism>
<dbReference type="AlphaFoldDB" id="A0A1G2CUY3"/>
<dbReference type="Proteomes" id="UP000177122">
    <property type="component" value="Unassembled WGS sequence"/>
</dbReference>
<reference evidence="2 3" key="1">
    <citation type="journal article" date="2016" name="Nat. Commun.">
        <title>Thousands of microbial genomes shed light on interconnected biogeochemical processes in an aquifer system.</title>
        <authorList>
            <person name="Anantharaman K."/>
            <person name="Brown C.T."/>
            <person name="Hug L.A."/>
            <person name="Sharon I."/>
            <person name="Castelle C.J."/>
            <person name="Probst A.J."/>
            <person name="Thomas B.C."/>
            <person name="Singh A."/>
            <person name="Wilkins M.J."/>
            <person name="Karaoz U."/>
            <person name="Brodie E.L."/>
            <person name="Williams K.H."/>
            <person name="Hubbard S.S."/>
            <person name="Banfield J.F."/>
        </authorList>
    </citation>
    <scope>NUCLEOTIDE SEQUENCE [LARGE SCALE GENOMIC DNA]</scope>
</reference>
<feature type="transmembrane region" description="Helical" evidence="1">
    <location>
        <begin position="6"/>
        <end position="28"/>
    </location>
</feature>
<protein>
    <submittedName>
        <fullName evidence="2">Uncharacterized protein</fullName>
    </submittedName>
</protein>
<evidence type="ECO:0000313" key="2">
    <source>
        <dbReference type="EMBL" id="OGZ05032.1"/>
    </source>
</evidence>
<keyword evidence="1" id="KW-1133">Transmembrane helix</keyword>
<gene>
    <name evidence="2" type="ORF">A2845_02015</name>
</gene>
<accession>A0A1G2CUY3</accession>
<name>A0A1G2CUY3_9BACT</name>
<feature type="transmembrane region" description="Helical" evidence="1">
    <location>
        <begin position="40"/>
        <end position="62"/>
    </location>
</feature>
<keyword evidence="1" id="KW-0472">Membrane</keyword>
<dbReference type="EMBL" id="MHLI01000016">
    <property type="protein sequence ID" value="OGZ05032.1"/>
    <property type="molecule type" value="Genomic_DNA"/>
</dbReference>